<name>A0ABW1W4N3_9GAMM</name>
<accession>A0ABW1W4N3</accession>
<dbReference type="Proteomes" id="UP001596264">
    <property type="component" value="Unassembled WGS sequence"/>
</dbReference>
<evidence type="ECO:0000259" key="6">
    <source>
        <dbReference type="Pfam" id="PF13193"/>
    </source>
</evidence>
<keyword evidence="2 7" id="KW-0436">Ligase</keyword>
<protein>
    <submittedName>
        <fullName evidence="7">Fatty acid--CoA ligase</fullName>
    </submittedName>
</protein>
<dbReference type="InterPro" id="IPR000873">
    <property type="entry name" value="AMP-dep_synth/lig_dom"/>
</dbReference>
<evidence type="ECO:0000259" key="5">
    <source>
        <dbReference type="Pfam" id="PF00501"/>
    </source>
</evidence>
<dbReference type="GO" id="GO:0016874">
    <property type="term" value="F:ligase activity"/>
    <property type="evidence" value="ECO:0007669"/>
    <property type="project" value="UniProtKB-KW"/>
</dbReference>
<dbReference type="Gene3D" id="3.40.50.12780">
    <property type="entry name" value="N-terminal domain of ligase-like"/>
    <property type="match status" value="1"/>
</dbReference>
<reference evidence="8" key="1">
    <citation type="journal article" date="2019" name="Int. J. Syst. Evol. Microbiol.">
        <title>The Global Catalogue of Microorganisms (GCM) 10K type strain sequencing project: providing services to taxonomists for standard genome sequencing and annotation.</title>
        <authorList>
            <consortium name="The Broad Institute Genomics Platform"/>
            <consortium name="The Broad Institute Genome Sequencing Center for Infectious Disease"/>
            <person name="Wu L."/>
            <person name="Ma J."/>
        </authorList>
    </citation>
    <scope>NUCLEOTIDE SEQUENCE [LARGE SCALE GENOMIC DNA]</scope>
    <source>
        <strain evidence="8">CCM 2050</strain>
    </source>
</reference>
<proteinExistence type="inferred from homology"/>
<sequence>MTTILNQHQDYQQAEEAYGFPLIIKQLLNRAKIASKDQTISYADKVTYTYAEFFKRVNRLANVLKNMGLQAGDVVAVMDWDSHRYLEAYFAVPMSGMILQTVNVRLAEDKVLYTINHSKPKALLLNAEFEPMAKNYRHEAPSIEKIIWLDDTQYDEDTEYGEDTIKTQQASMPDYAEGEYEAMLDTVSDEFDFPDFDENTIATTFYTSGTTGDPKGVFFTHRQIVLQTLSSTLASALSAEGQGARYNDVYMPMTPLFHVHAWCWPYGATMIGLKQVYPGRYVSEVLVDLIEQHKVTLSHGVPTILQMLIKEMATRGRKFNGLKLSVGGSKLNEALAEAALESGIEFISGFGMSESCPVLARVAFGDQTSTMTTTEQINYRCLSGSPIMLVSMEIWDENGKALPMDGESTGELVVRAPWLTQSYFKNPDAGDELWRGGWMHTQDIACITADGTLKITDRLKDVIKSGGEWVSSLEVENILSFHPCVAEVAVIGVADEKWGERPLALVVLKPEYVDIKAEDILALGHQAVEKGYLPKYGVPSEIRFLVEMPKTSVGKLDKKKMRIMYEEKLI</sequence>
<keyword evidence="3" id="KW-0276">Fatty acid metabolism</keyword>
<dbReference type="InterPro" id="IPR042099">
    <property type="entry name" value="ANL_N_sf"/>
</dbReference>
<dbReference type="EMBL" id="JBHSTZ010000014">
    <property type="protein sequence ID" value="MFC6380752.1"/>
    <property type="molecule type" value="Genomic_DNA"/>
</dbReference>
<gene>
    <name evidence="7" type="ORF">ACFP58_04580</name>
</gene>
<dbReference type="PANTHER" id="PTHR43859">
    <property type="entry name" value="ACYL-ACTIVATING ENZYME"/>
    <property type="match status" value="1"/>
</dbReference>
<dbReference type="Gene3D" id="3.30.300.30">
    <property type="match status" value="1"/>
</dbReference>
<dbReference type="SUPFAM" id="SSF56801">
    <property type="entry name" value="Acetyl-CoA synthetase-like"/>
    <property type="match status" value="1"/>
</dbReference>
<comment type="caution">
    <text evidence="7">The sequence shown here is derived from an EMBL/GenBank/DDBJ whole genome shotgun (WGS) entry which is preliminary data.</text>
</comment>
<keyword evidence="4" id="KW-0443">Lipid metabolism</keyword>
<feature type="domain" description="AMP-dependent synthetase/ligase" evidence="5">
    <location>
        <begin position="37"/>
        <end position="424"/>
    </location>
</feature>
<keyword evidence="8" id="KW-1185">Reference proteome</keyword>
<evidence type="ECO:0000256" key="3">
    <source>
        <dbReference type="ARBA" id="ARBA00022832"/>
    </source>
</evidence>
<dbReference type="PANTHER" id="PTHR43859:SF4">
    <property type="entry name" value="BUTANOATE--COA LIGASE AAE1-RELATED"/>
    <property type="match status" value="1"/>
</dbReference>
<evidence type="ECO:0000313" key="7">
    <source>
        <dbReference type="EMBL" id="MFC6380752.1"/>
    </source>
</evidence>
<feature type="domain" description="AMP-binding enzyme C-terminal" evidence="6">
    <location>
        <begin position="474"/>
        <end position="555"/>
    </location>
</feature>
<dbReference type="InterPro" id="IPR025110">
    <property type="entry name" value="AMP-bd_C"/>
</dbReference>
<dbReference type="RefSeq" id="WP_201561252.1">
    <property type="nucleotide sequence ID" value="NZ_CAJGZK010000001.1"/>
</dbReference>
<evidence type="ECO:0000256" key="1">
    <source>
        <dbReference type="ARBA" id="ARBA00006432"/>
    </source>
</evidence>
<organism evidence="7 8">
    <name type="scientific">Psychrobacter glacincola</name>
    <dbReference type="NCBI Taxonomy" id="56810"/>
    <lineage>
        <taxon>Bacteria</taxon>
        <taxon>Pseudomonadati</taxon>
        <taxon>Pseudomonadota</taxon>
        <taxon>Gammaproteobacteria</taxon>
        <taxon>Moraxellales</taxon>
        <taxon>Moraxellaceae</taxon>
        <taxon>Psychrobacter</taxon>
    </lineage>
</organism>
<comment type="similarity">
    <text evidence="1">Belongs to the ATP-dependent AMP-binding enzyme family.</text>
</comment>
<evidence type="ECO:0000256" key="4">
    <source>
        <dbReference type="ARBA" id="ARBA00023098"/>
    </source>
</evidence>
<dbReference type="Pfam" id="PF13193">
    <property type="entry name" value="AMP-binding_C"/>
    <property type="match status" value="1"/>
</dbReference>
<dbReference type="InterPro" id="IPR045851">
    <property type="entry name" value="AMP-bd_C_sf"/>
</dbReference>
<dbReference type="NCBIfam" id="NF004837">
    <property type="entry name" value="PRK06187.1"/>
    <property type="match status" value="1"/>
</dbReference>
<dbReference type="Pfam" id="PF00501">
    <property type="entry name" value="AMP-binding"/>
    <property type="match status" value="1"/>
</dbReference>
<evidence type="ECO:0000313" key="8">
    <source>
        <dbReference type="Proteomes" id="UP001596264"/>
    </source>
</evidence>
<evidence type="ECO:0000256" key="2">
    <source>
        <dbReference type="ARBA" id="ARBA00022598"/>
    </source>
</evidence>